<evidence type="ECO:0000256" key="2">
    <source>
        <dbReference type="ARBA" id="ARBA00022737"/>
    </source>
</evidence>
<feature type="transmembrane region" description="Helical" evidence="3">
    <location>
        <begin position="398"/>
        <end position="422"/>
    </location>
</feature>
<dbReference type="Pfam" id="PF24981">
    <property type="entry name" value="Beta-prop_ATRN-LZTR1"/>
    <property type="match status" value="1"/>
</dbReference>
<reference evidence="6 7" key="1">
    <citation type="submission" date="2016-04" db="EMBL/GenBank/DDBJ databases">
        <title>Genome analyses suggest a sexual origin of heterokaryosis in a supposedly ancient asexual fungus.</title>
        <authorList>
            <person name="Ropars J."/>
            <person name="Sedzielewska K."/>
            <person name="Noel J."/>
            <person name="Charron P."/>
            <person name="Farinelli L."/>
            <person name="Marton T."/>
            <person name="Kruger M."/>
            <person name="Pelin A."/>
            <person name="Brachmann A."/>
            <person name="Corradi N."/>
        </authorList>
    </citation>
    <scope>NUCLEOTIDE SEQUENCE [LARGE SCALE GENOMIC DNA]</scope>
    <source>
        <strain evidence="6 7">C2</strain>
    </source>
</reference>
<keyword evidence="4" id="KW-0732">Signal</keyword>
<evidence type="ECO:0000259" key="5">
    <source>
        <dbReference type="Pfam" id="PF24981"/>
    </source>
</evidence>
<sequence>MCKSLNHHYHHLILIITLCILNVYGQFVPESRVGHSAVYVESERRIYYIGGFKPIPTEPDPMSDFFYLDVNIPNLSNLNYLTFSDLKTQVNLPLSIFHISELGGVNKDLIFILEGVHLNDPETNYIYSFNTITNELSVPIVQGKVPPTRKGISSVIYEGKIYLFGGHNGADVDALYYNNFDVFDTINLNWQVGSLINSPVTRTLYSATLVNGIIYYIGGKTQINVYSPLTEIYQYDVVGNTWFLKKATAADPMTMPGSRAGHTSILMDGKIIIYGGFFSSDDTSYNLPARETIAMLDVNTLVWSIPAFDLRENNPIPKLAFHTATAVNTIMFIAFGNFTDKPNRFDQSNKIIYAFFFSDSQISSYPLLVFGQTNETQLQLPTSTNTNINPPQSLLSKVVIIGISIGSVSIVLIILAALSIAYKRAKKNKLQLGVPNDQNSFNGVQINDDKYHSEYQK</sequence>
<evidence type="ECO:0000313" key="6">
    <source>
        <dbReference type="EMBL" id="PKK71082.1"/>
    </source>
</evidence>
<keyword evidence="3" id="KW-1133">Transmembrane helix</keyword>
<evidence type="ECO:0000256" key="3">
    <source>
        <dbReference type="SAM" id="Phobius"/>
    </source>
</evidence>
<keyword evidence="3" id="KW-0812">Transmembrane</keyword>
<dbReference type="PANTHER" id="PTHR46093">
    <property type="entry name" value="ACYL-COA-BINDING DOMAIN-CONTAINING PROTEIN 5"/>
    <property type="match status" value="1"/>
</dbReference>
<evidence type="ECO:0000256" key="1">
    <source>
        <dbReference type="ARBA" id="ARBA00022441"/>
    </source>
</evidence>
<dbReference type="VEuPathDB" id="FungiDB:RhiirFUN_008734"/>
<dbReference type="Proteomes" id="UP000233469">
    <property type="component" value="Unassembled WGS sequence"/>
</dbReference>
<feature type="domain" description="Attractin/MKLN-like beta-propeller" evidence="5">
    <location>
        <begin position="110"/>
        <end position="342"/>
    </location>
</feature>
<dbReference type="VEuPathDB" id="FungiDB:FUN_008368"/>
<protein>
    <submittedName>
        <fullName evidence="6">Galactose oxidase</fullName>
    </submittedName>
</protein>
<dbReference type="AlphaFoldDB" id="A0A2N1NB11"/>
<reference evidence="6 7" key="2">
    <citation type="submission" date="2017-10" db="EMBL/GenBank/DDBJ databases">
        <title>Extensive intraspecific genome diversity in a model arbuscular mycorrhizal fungus.</title>
        <authorList>
            <person name="Chen E.C.H."/>
            <person name="Morin E."/>
            <person name="Baudet D."/>
            <person name="Noel J."/>
            <person name="Ndikumana S."/>
            <person name="Charron P."/>
            <person name="St-Onge C."/>
            <person name="Giorgi J."/>
            <person name="Grigoriev I.V."/>
            <person name="Roux C."/>
            <person name="Martin F.M."/>
            <person name="Corradi N."/>
        </authorList>
    </citation>
    <scope>NUCLEOTIDE SEQUENCE [LARGE SCALE GENOMIC DNA]</scope>
    <source>
        <strain evidence="6 7">C2</strain>
    </source>
</reference>
<comment type="caution">
    <text evidence="6">The sequence shown here is derived from an EMBL/GenBank/DDBJ whole genome shotgun (WGS) entry which is preliminary data.</text>
</comment>
<dbReference type="InterPro" id="IPR015915">
    <property type="entry name" value="Kelch-typ_b-propeller"/>
</dbReference>
<organism evidence="6 7">
    <name type="scientific">Rhizophagus irregularis</name>
    <dbReference type="NCBI Taxonomy" id="588596"/>
    <lineage>
        <taxon>Eukaryota</taxon>
        <taxon>Fungi</taxon>
        <taxon>Fungi incertae sedis</taxon>
        <taxon>Mucoromycota</taxon>
        <taxon>Glomeromycotina</taxon>
        <taxon>Glomeromycetes</taxon>
        <taxon>Glomerales</taxon>
        <taxon>Glomeraceae</taxon>
        <taxon>Rhizophagus</taxon>
    </lineage>
</organism>
<name>A0A2N1NB11_9GLOM</name>
<accession>A0A2N1NB11</accession>
<keyword evidence="1" id="KW-0880">Kelch repeat</keyword>
<keyword evidence="3" id="KW-0472">Membrane</keyword>
<evidence type="ECO:0000313" key="7">
    <source>
        <dbReference type="Proteomes" id="UP000233469"/>
    </source>
</evidence>
<gene>
    <name evidence="6" type="ORF">RhiirC2_778858</name>
</gene>
<dbReference type="InterPro" id="IPR056737">
    <property type="entry name" value="Beta-prop_ATRN-MKLN-like"/>
</dbReference>
<proteinExistence type="predicted"/>
<dbReference type="PANTHER" id="PTHR46093:SF18">
    <property type="entry name" value="FIBRONECTIN TYPE-III DOMAIN-CONTAINING PROTEIN"/>
    <property type="match status" value="1"/>
</dbReference>
<dbReference type="EMBL" id="LLXL01000549">
    <property type="protein sequence ID" value="PKK71082.1"/>
    <property type="molecule type" value="Genomic_DNA"/>
</dbReference>
<evidence type="ECO:0000256" key="4">
    <source>
        <dbReference type="SAM" id="SignalP"/>
    </source>
</evidence>
<dbReference type="VEuPathDB" id="FungiDB:RhiirA1_509134"/>
<feature type="chain" id="PRO_5014684010" evidence="4">
    <location>
        <begin position="26"/>
        <end position="457"/>
    </location>
</feature>
<dbReference type="SUPFAM" id="SSF117281">
    <property type="entry name" value="Kelch motif"/>
    <property type="match status" value="1"/>
</dbReference>
<feature type="signal peptide" evidence="4">
    <location>
        <begin position="1"/>
        <end position="25"/>
    </location>
</feature>
<keyword evidence="2" id="KW-0677">Repeat</keyword>
<dbReference type="Gene3D" id="2.120.10.80">
    <property type="entry name" value="Kelch-type beta propeller"/>
    <property type="match status" value="2"/>
</dbReference>